<feature type="compositionally biased region" description="Basic and acidic residues" evidence="1">
    <location>
        <begin position="1"/>
        <end position="11"/>
    </location>
</feature>
<proteinExistence type="predicted"/>
<gene>
    <name evidence="2" type="ORF">RCOM_1733870</name>
</gene>
<protein>
    <submittedName>
        <fullName evidence="2">Uncharacterized protein</fullName>
    </submittedName>
</protein>
<accession>B9RPH0</accession>
<keyword evidence="3" id="KW-1185">Reference proteome</keyword>
<reference evidence="3" key="1">
    <citation type="journal article" date="2010" name="Nat. Biotechnol.">
        <title>Draft genome sequence of the oilseed species Ricinus communis.</title>
        <authorList>
            <person name="Chan A.P."/>
            <person name="Crabtree J."/>
            <person name="Zhao Q."/>
            <person name="Lorenzi H."/>
            <person name="Orvis J."/>
            <person name="Puiu D."/>
            <person name="Melake-Berhan A."/>
            <person name="Jones K.M."/>
            <person name="Redman J."/>
            <person name="Chen G."/>
            <person name="Cahoon E.B."/>
            <person name="Gedil M."/>
            <person name="Stanke M."/>
            <person name="Haas B.J."/>
            <person name="Wortman J.R."/>
            <person name="Fraser-Liggett C.M."/>
            <person name="Ravel J."/>
            <person name="Rabinowicz P.D."/>
        </authorList>
    </citation>
    <scope>NUCLEOTIDE SEQUENCE [LARGE SCALE GENOMIC DNA]</scope>
    <source>
        <strain evidence="3">cv. Hale</strain>
    </source>
</reference>
<dbReference type="InParanoid" id="B9RPH0"/>
<sequence length="94" mass="10415">MEDDTLGDKHNTKGSRNMSLQVGESSSLSHLPFSIYRKRLELDSTCLGFSIGQGTFLSPEPSIFDKSSFSSSNRGGHELAPRFLGVRAYLEEEE</sequence>
<organism evidence="2 3">
    <name type="scientific">Ricinus communis</name>
    <name type="common">Castor bean</name>
    <dbReference type="NCBI Taxonomy" id="3988"/>
    <lineage>
        <taxon>Eukaryota</taxon>
        <taxon>Viridiplantae</taxon>
        <taxon>Streptophyta</taxon>
        <taxon>Embryophyta</taxon>
        <taxon>Tracheophyta</taxon>
        <taxon>Spermatophyta</taxon>
        <taxon>Magnoliopsida</taxon>
        <taxon>eudicotyledons</taxon>
        <taxon>Gunneridae</taxon>
        <taxon>Pentapetalae</taxon>
        <taxon>rosids</taxon>
        <taxon>fabids</taxon>
        <taxon>Malpighiales</taxon>
        <taxon>Euphorbiaceae</taxon>
        <taxon>Acalyphoideae</taxon>
        <taxon>Acalypheae</taxon>
        <taxon>Ricinus</taxon>
    </lineage>
</organism>
<dbReference type="EMBL" id="EQ973794">
    <property type="protein sequence ID" value="EEF46741.1"/>
    <property type="molecule type" value="Genomic_DNA"/>
</dbReference>
<name>B9RPH0_RICCO</name>
<dbReference type="Proteomes" id="UP000008311">
    <property type="component" value="Unassembled WGS sequence"/>
</dbReference>
<evidence type="ECO:0000313" key="2">
    <source>
        <dbReference type="EMBL" id="EEF46741.1"/>
    </source>
</evidence>
<feature type="compositionally biased region" description="Polar residues" evidence="1">
    <location>
        <begin position="14"/>
        <end position="24"/>
    </location>
</feature>
<evidence type="ECO:0000313" key="3">
    <source>
        <dbReference type="Proteomes" id="UP000008311"/>
    </source>
</evidence>
<evidence type="ECO:0000256" key="1">
    <source>
        <dbReference type="SAM" id="MobiDB-lite"/>
    </source>
</evidence>
<dbReference type="AlphaFoldDB" id="B9RPH0"/>
<feature type="region of interest" description="Disordered" evidence="1">
    <location>
        <begin position="1"/>
        <end position="24"/>
    </location>
</feature>